<keyword evidence="3" id="KW-1185">Reference proteome</keyword>
<name>A0A8H5QLR7_9HYPO</name>
<dbReference type="EMBL" id="JAAQRI010000360">
    <property type="protein sequence ID" value="KAF5617054.1"/>
    <property type="molecule type" value="Genomic_DNA"/>
</dbReference>
<dbReference type="GeneID" id="59298164"/>
<sequence>MAAYQMLQRDPASKDLFNKRITTLEGLRNISSNSSFLAIDTEHIAVTSQRDRILHQLGIAFLPALKPTESSSTDATSTNRPSLKPFYDNNKISGLTLNVNVRKEVQDQLIALRGGKGLPIRRSIRFGEEKQVDIDDLESAVIEFIQDCNHDSSLVLLGFEMAAEWTYLFEAFPRAIPLFSAWVDLRDIAKDIASSTGVIPGLVSCLQLFGYHWKDILSIKGNSSGGIADNAGDDAVSTCAFASALLSPTNQEKLIFRQKCAQIAQVFSKKNGQQILRRRQAFAVAVTAQHKLPASIDSGMKLARRFFGYSPEAAGILSPDVACLTFRSEEHMDRFLLEVNGLELPTGERLSVERQSQEGGSSEKENQLQDEKRALRERQRQENDEDSLEDLGGLFF</sequence>
<evidence type="ECO:0000313" key="3">
    <source>
        <dbReference type="Proteomes" id="UP000530670"/>
    </source>
</evidence>
<reference evidence="2 3" key="1">
    <citation type="submission" date="2020-05" db="EMBL/GenBank/DDBJ databases">
        <title>Identification and distribution of gene clusters putatively required for synthesis of sphingolipid metabolism inhibitors in phylogenetically diverse species of the filamentous fungus Fusarium.</title>
        <authorList>
            <person name="Kim H.-S."/>
            <person name="Busman M."/>
            <person name="Brown D.W."/>
            <person name="Divon H."/>
            <person name="Uhlig S."/>
            <person name="Proctor R.H."/>
        </authorList>
    </citation>
    <scope>NUCLEOTIDE SEQUENCE [LARGE SCALE GENOMIC DNA]</scope>
    <source>
        <strain evidence="2 3">NRRL 66243</strain>
    </source>
</reference>
<proteinExistence type="predicted"/>
<evidence type="ECO:0000313" key="2">
    <source>
        <dbReference type="EMBL" id="KAF5617054.1"/>
    </source>
</evidence>
<dbReference type="RefSeq" id="XP_037200166.1">
    <property type="nucleotide sequence ID" value="XM_037345894.1"/>
</dbReference>
<evidence type="ECO:0000256" key="1">
    <source>
        <dbReference type="SAM" id="MobiDB-lite"/>
    </source>
</evidence>
<dbReference type="OrthoDB" id="4669781at2759"/>
<accession>A0A8H5QLR7</accession>
<feature type="compositionally biased region" description="Basic and acidic residues" evidence="1">
    <location>
        <begin position="350"/>
        <end position="382"/>
    </location>
</feature>
<protein>
    <submittedName>
        <fullName evidence="2">Uncharacterized protein</fullName>
    </submittedName>
</protein>
<gene>
    <name evidence="2" type="ORF">FTJAE_12810</name>
</gene>
<dbReference type="Proteomes" id="UP000530670">
    <property type="component" value="Unassembled WGS sequence"/>
</dbReference>
<comment type="caution">
    <text evidence="2">The sequence shown here is derived from an EMBL/GenBank/DDBJ whole genome shotgun (WGS) entry which is preliminary data.</text>
</comment>
<feature type="region of interest" description="Disordered" evidence="1">
    <location>
        <begin position="348"/>
        <end position="396"/>
    </location>
</feature>
<organism evidence="2 3">
    <name type="scientific">Fusarium tjaetaba</name>
    <dbReference type="NCBI Taxonomy" id="1567544"/>
    <lineage>
        <taxon>Eukaryota</taxon>
        <taxon>Fungi</taxon>
        <taxon>Dikarya</taxon>
        <taxon>Ascomycota</taxon>
        <taxon>Pezizomycotina</taxon>
        <taxon>Sordariomycetes</taxon>
        <taxon>Hypocreomycetidae</taxon>
        <taxon>Hypocreales</taxon>
        <taxon>Nectriaceae</taxon>
        <taxon>Fusarium</taxon>
        <taxon>Fusarium fujikuroi species complex</taxon>
    </lineage>
</organism>
<dbReference type="AlphaFoldDB" id="A0A8H5QLR7"/>